<keyword evidence="14" id="KW-1185">Reference proteome</keyword>
<dbReference type="Pfam" id="PF02137">
    <property type="entry name" value="A_deamin"/>
    <property type="match status" value="1"/>
</dbReference>
<evidence type="ECO:0000313" key="13">
    <source>
        <dbReference type="EMBL" id="KAF4619542.1"/>
    </source>
</evidence>
<comment type="function">
    <text evidence="6">Specifically deaminates adenosine-37 to inosine in tRNA-Ala.</text>
</comment>
<evidence type="ECO:0000256" key="1">
    <source>
        <dbReference type="ARBA" id="ARBA00022694"/>
    </source>
</evidence>
<evidence type="ECO:0000313" key="14">
    <source>
        <dbReference type="Proteomes" id="UP000521872"/>
    </source>
</evidence>
<dbReference type="EMBL" id="JAACJL010000016">
    <property type="protein sequence ID" value="KAF4619542.1"/>
    <property type="molecule type" value="Genomic_DNA"/>
</dbReference>
<evidence type="ECO:0000256" key="6">
    <source>
        <dbReference type="ARBA" id="ARBA00037784"/>
    </source>
</evidence>
<evidence type="ECO:0000256" key="8">
    <source>
        <dbReference type="ARBA" id="ARBA00038940"/>
    </source>
</evidence>
<reference evidence="13 14" key="1">
    <citation type="submission" date="2019-12" db="EMBL/GenBank/DDBJ databases">
        <authorList>
            <person name="Floudas D."/>
            <person name="Bentzer J."/>
            <person name="Ahren D."/>
            <person name="Johansson T."/>
            <person name="Persson P."/>
            <person name="Tunlid A."/>
        </authorList>
    </citation>
    <scope>NUCLEOTIDE SEQUENCE [LARGE SCALE GENOMIC DNA]</scope>
    <source>
        <strain evidence="13 14">CBS 102.39</strain>
    </source>
</reference>
<evidence type="ECO:0000256" key="9">
    <source>
        <dbReference type="ARBA" id="ARBA00040502"/>
    </source>
</evidence>
<dbReference type="AlphaFoldDB" id="A0A8H4VRM0"/>
<dbReference type="GO" id="GO:0046872">
    <property type="term" value="F:metal ion binding"/>
    <property type="evidence" value="ECO:0007669"/>
    <property type="project" value="UniProtKB-KW"/>
</dbReference>
<gene>
    <name evidence="13" type="ORF">D9613_005459</name>
</gene>
<evidence type="ECO:0000256" key="11">
    <source>
        <dbReference type="ARBA" id="ARBA00047635"/>
    </source>
</evidence>
<dbReference type="EC" id="3.5.4.34" evidence="8"/>
<keyword evidence="4" id="KW-0862">Zinc</keyword>
<accession>A0A8H4VRM0</accession>
<keyword evidence="2" id="KW-0479">Metal-binding</keyword>
<evidence type="ECO:0000256" key="10">
    <source>
        <dbReference type="ARBA" id="ARBA00041760"/>
    </source>
</evidence>
<dbReference type="GO" id="GO:0003723">
    <property type="term" value="F:RNA binding"/>
    <property type="evidence" value="ECO:0007669"/>
    <property type="project" value="InterPro"/>
</dbReference>
<dbReference type="InterPro" id="IPR002466">
    <property type="entry name" value="A_deamin"/>
</dbReference>
<comment type="similarity">
    <text evidence="7">Belongs to the ADAT1 family.</text>
</comment>
<evidence type="ECO:0000256" key="5">
    <source>
        <dbReference type="ARBA" id="ARBA00037026"/>
    </source>
</evidence>
<keyword evidence="1" id="KW-0819">tRNA processing</keyword>
<protein>
    <recommendedName>
        <fullName evidence="9">tRNA-specific adenosine deaminase 1</fullName>
        <ecNumber evidence="8">3.5.4.34</ecNumber>
    </recommendedName>
    <alternativeName>
        <fullName evidence="10">tRNA-specific adenosine-37 deaminase</fullName>
    </alternativeName>
</protein>
<dbReference type="GO" id="GO:0008033">
    <property type="term" value="P:tRNA processing"/>
    <property type="evidence" value="ECO:0007669"/>
    <property type="project" value="UniProtKB-KW"/>
</dbReference>
<feature type="domain" description="A to I editase" evidence="12">
    <location>
        <begin position="68"/>
        <end position="403"/>
    </location>
</feature>
<dbReference type="PANTHER" id="PTHR46516">
    <property type="entry name" value="TRNA-SPECIFIC ADENOSINE DEAMINASE 1"/>
    <property type="match status" value="1"/>
</dbReference>
<dbReference type="SMART" id="SM00552">
    <property type="entry name" value="ADEAMc"/>
    <property type="match status" value="1"/>
</dbReference>
<comment type="catalytic activity">
    <reaction evidence="11">
        <text>adenosine(37) in tRNA(Ala) + H2O + H(+) = inosine(37) in tRNA(Ala) + NH4(+)</text>
        <dbReference type="Rhea" id="RHEA:50968"/>
        <dbReference type="Rhea" id="RHEA-COMP:12855"/>
        <dbReference type="Rhea" id="RHEA-COMP:12856"/>
        <dbReference type="ChEBI" id="CHEBI:15377"/>
        <dbReference type="ChEBI" id="CHEBI:15378"/>
        <dbReference type="ChEBI" id="CHEBI:28938"/>
        <dbReference type="ChEBI" id="CHEBI:74411"/>
        <dbReference type="ChEBI" id="CHEBI:82852"/>
        <dbReference type="EC" id="3.5.4.34"/>
    </reaction>
</comment>
<name>A0A8H4VRM0_9AGAR</name>
<evidence type="ECO:0000256" key="4">
    <source>
        <dbReference type="ARBA" id="ARBA00022833"/>
    </source>
</evidence>
<dbReference type="Proteomes" id="UP000521872">
    <property type="component" value="Unassembled WGS sequence"/>
</dbReference>
<evidence type="ECO:0000256" key="2">
    <source>
        <dbReference type="ARBA" id="ARBA00022723"/>
    </source>
</evidence>
<evidence type="ECO:0000259" key="12">
    <source>
        <dbReference type="PROSITE" id="PS50141"/>
    </source>
</evidence>
<dbReference type="PROSITE" id="PS50141">
    <property type="entry name" value="A_DEAMIN_EDITASE"/>
    <property type="match status" value="1"/>
</dbReference>
<evidence type="ECO:0000256" key="7">
    <source>
        <dbReference type="ARBA" id="ARBA00038326"/>
    </source>
</evidence>
<sequence>MLLNSDHDHDVDLSAAILTIHKQYNSFSYKPQHSQWTILASFFLSRRRRPSQKDATISDDDNTLKVISLATGTKCLPASKLSPRGESVHDSHAEVLARRGALRWFLEEIIHVRTSDGSYSSRWIVEGQDGKYKMKEDVHLHLYVSTLPCGDASMRFLASIQDEGMAALKSTSTFPVLDPSAASRGRDDYSRLGVLRTKPGRADSPPTLCMSCSDKIARWNVLGIQGALGAQFLSPIYIDAVIIGEVPVDMQDVVREDCERAFWARLGEIEGLPEGYSIHRPQVHFTDIPFVHSRSALKSSSSCNESICWTSQSSSSFEVLINGLKRGVSPKHRYREQSRPRLCRLALMKLCTEVSGMGNTHQAEAYSQLKLSSKEYQDAKEKLSGNGRPFGGWIKTGMQWQAFNVDGEVLQMT</sequence>
<dbReference type="GO" id="GO:0043829">
    <property type="term" value="F:tRNA-specific adenosine-37 deaminase activity"/>
    <property type="evidence" value="ECO:0007669"/>
    <property type="project" value="UniProtKB-EC"/>
</dbReference>
<organism evidence="13 14">
    <name type="scientific">Agrocybe pediades</name>
    <dbReference type="NCBI Taxonomy" id="84607"/>
    <lineage>
        <taxon>Eukaryota</taxon>
        <taxon>Fungi</taxon>
        <taxon>Dikarya</taxon>
        <taxon>Basidiomycota</taxon>
        <taxon>Agaricomycotina</taxon>
        <taxon>Agaricomycetes</taxon>
        <taxon>Agaricomycetidae</taxon>
        <taxon>Agaricales</taxon>
        <taxon>Agaricineae</taxon>
        <taxon>Strophariaceae</taxon>
        <taxon>Agrocybe</taxon>
    </lineage>
</organism>
<keyword evidence="3" id="KW-0378">Hydrolase</keyword>
<comment type="caution">
    <text evidence="13">The sequence shown here is derived from an EMBL/GenBank/DDBJ whole genome shotgun (WGS) entry which is preliminary data.</text>
</comment>
<dbReference type="PANTHER" id="PTHR46516:SF1">
    <property type="entry name" value="TRNA-SPECIFIC ADENOSINE DEAMINASE 1"/>
    <property type="match status" value="1"/>
</dbReference>
<evidence type="ECO:0000256" key="3">
    <source>
        <dbReference type="ARBA" id="ARBA00022801"/>
    </source>
</evidence>
<comment type="cofactor">
    <cofactor evidence="5">
        <name>1D-myo-inositol hexakisphosphate</name>
        <dbReference type="ChEBI" id="CHEBI:58130"/>
    </cofactor>
</comment>
<proteinExistence type="inferred from homology"/>